<sequence>MAAIDSLHVSDSDNAFNSWDDEDHRDDDLRPRSVALGLNRDYVRRWKPDDAFREFYQNWKDGIVTSFQLDSRAFRPTLENNSAFINITIHRPATAGDGTIDRELLGFIKFNKKTGSLELTNFNAKLTLRDLSLGGTTKTGDRQMAGMHGEGLKLAALVMRRNEHSVRLSATSFYWNFTFCNGLFYCRLTEPKAQTLTKSKVALSEERKLGPRRSLISYISEDVSVKVCKGRGPFGSRITEEEFRGWMNSTIDLCGPPDEQIIRVDQGDLILDVSFAGKVYLKGLYVSDSSPCGVPYRYGYNFATGYINRDRERLTDQNEEATNLAAIWEAAMDKGGDDVIRRYRELFDDEHCPDVMLVERCLSQHAAIMLWKYMRCASPATFFYPRESSESVDQPFAITIVEGAETDIDAVYSDQGATGELLIASKWFDFQRAHTDSPCELTLVKQSNASGADQFSCDHVVEDLFHLVCNELPKAIAPTLTSQMAARGRLRQTPRGIVAKVSSRRNKIVVRWTGNESSIVTRQHGSSMFYAVTLHKASTCHAFSETLINSGSEHTSNECCEFPQQLVCRTISEATFKVEEPGSYFPMVSRHGMVSFFGTPPDPVVIMPLPTTSPSYSPVRPSWRGSEGHSVVTPQATSPSYSPASPSWRGPESPDVGTPLPTTFGQMSFSFRPAIQDLPEHAGHGGYESPRYSPASPDVLRLSTQEDGDELFYSPASPSRYTYENHDSEGSPLFSPTSLYLSRHGSPSSVAPNQIEDDTITMTTPRKSSPSYVVDQKKYWEAWGEWHSEVLPKIASDTFYTPTATHTRCKTAISGPDYASLVCERLGCTFQRGLYFRLQITPMGTPEYIALIHQIHEGGEGDMASTHLVVTLYTPVTAEPLFRLTLRPGATLSDFPSTELVLHCSTPECMGSLLDTHIIEVDQIASGYELPRDTTRVVYCIEPPIDKPGSFFCRYARTSGNSTVTFMPLAPYLVGGYERRMVDGFTNTNPTYVIDFTPDVLGPLEGFVSAISSKPYAAIGFDESRHITWRVRYPECKVFDGMAEDVFRDIPLSQLRPPSDHPTIALVSGKDIEFAIDPAHSQAPDLQAFLQPLRIIDSVVASELEPDFTVAQLSPAFLHDQALGHLGQSVLECLKQGQVVRVKLASQSEIGIPITGQTLIVVASHFPALVSAEWGPFVPSALGSPAGQQAPRTIRDYIGDLAVENPRVSHTVSDGFVCALQGIRGGPLDSALVYNHNTGQHSPGDDGIEVDMDAESVPVLSHDLYNLKNPVRGDRLTVREIARLKGLKDDVVFYGSEYSTVLSARPPAESCAIARMIERILQRSRKRKLDIAGLGECPPNKRPVARSS</sequence>
<dbReference type="EMBL" id="JAWRVI010000169">
    <property type="protein sequence ID" value="KAK4073093.1"/>
    <property type="molecule type" value="Genomic_DNA"/>
</dbReference>
<evidence type="ECO:0000256" key="1">
    <source>
        <dbReference type="SAM" id="MobiDB-lite"/>
    </source>
</evidence>
<proteinExistence type="predicted"/>
<organism evidence="2 3">
    <name type="scientific">Purpureocillium lilacinum</name>
    <name type="common">Paecilomyces lilacinus</name>
    <dbReference type="NCBI Taxonomy" id="33203"/>
    <lineage>
        <taxon>Eukaryota</taxon>
        <taxon>Fungi</taxon>
        <taxon>Dikarya</taxon>
        <taxon>Ascomycota</taxon>
        <taxon>Pezizomycotina</taxon>
        <taxon>Sordariomycetes</taxon>
        <taxon>Hypocreomycetidae</taxon>
        <taxon>Hypocreales</taxon>
        <taxon>Ophiocordycipitaceae</taxon>
        <taxon>Purpureocillium</taxon>
    </lineage>
</organism>
<accession>A0ABR0BEX2</accession>
<keyword evidence="3" id="KW-1185">Reference proteome</keyword>
<feature type="compositionally biased region" description="Low complexity" evidence="1">
    <location>
        <begin position="633"/>
        <end position="647"/>
    </location>
</feature>
<dbReference type="Proteomes" id="UP001287286">
    <property type="component" value="Unassembled WGS sequence"/>
</dbReference>
<name>A0ABR0BEX2_PURLI</name>
<comment type="caution">
    <text evidence="2">The sequence shown here is derived from an EMBL/GenBank/DDBJ whole genome shotgun (WGS) entry which is preliminary data.</text>
</comment>
<feature type="region of interest" description="Disordered" evidence="1">
    <location>
        <begin position="616"/>
        <end position="656"/>
    </location>
</feature>
<gene>
    <name evidence="2" type="ORF">Purlil1_13127</name>
</gene>
<protein>
    <submittedName>
        <fullName evidence="2">Uncharacterized protein</fullName>
    </submittedName>
</protein>
<evidence type="ECO:0000313" key="2">
    <source>
        <dbReference type="EMBL" id="KAK4073093.1"/>
    </source>
</evidence>
<reference evidence="2 3" key="1">
    <citation type="journal article" date="2024" name="Microbiol. Resour. Announc.">
        <title>Genome annotations for the ascomycete fungi Trichoderma harzianum, Trichoderma aggressivum, and Purpureocillium lilacinum.</title>
        <authorList>
            <person name="Beijen E.P.W."/>
            <person name="Ohm R.A."/>
        </authorList>
    </citation>
    <scope>NUCLEOTIDE SEQUENCE [LARGE SCALE GENOMIC DNA]</scope>
    <source>
        <strain evidence="2 3">CBS 150709</strain>
    </source>
</reference>
<evidence type="ECO:0000313" key="3">
    <source>
        <dbReference type="Proteomes" id="UP001287286"/>
    </source>
</evidence>